<evidence type="ECO:0000256" key="7">
    <source>
        <dbReference type="ARBA" id="ARBA00022840"/>
    </source>
</evidence>
<organism evidence="13 14">
    <name type="scientific">Cercophora scortea</name>
    <dbReference type="NCBI Taxonomy" id="314031"/>
    <lineage>
        <taxon>Eukaryota</taxon>
        <taxon>Fungi</taxon>
        <taxon>Dikarya</taxon>
        <taxon>Ascomycota</taxon>
        <taxon>Pezizomycotina</taxon>
        <taxon>Sordariomycetes</taxon>
        <taxon>Sordariomycetidae</taxon>
        <taxon>Sordariales</taxon>
        <taxon>Lasiosphaeriaceae</taxon>
        <taxon>Cercophora</taxon>
    </lineage>
</organism>
<evidence type="ECO:0000256" key="11">
    <source>
        <dbReference type="SAM" id="Phobius"/>
    </source>
</evidence>
<reference evidence="13" key="1">
    <citation type="journal article" date="2023" name="Mol. Phylogenet. Evol.">
        <title>Genome-scale phylogeny and comparative genomics of the fungal order Sordariales.</title>
        <authorList>
            <person name="Hensen N."/>
            <person name="Bonometti L."/>
            <person name="Westerberg I."/>
            <person name="Brannstrom I.O."/>
            <person name="Guillou S."/>
            <person name="Cros-Aarteil S."/>
            <person name="Calhoun S."/>
            <person name="Haridas S."/>
            <person name="Kuo A."/>
            <person name="Mondo S."/>
            <person name="Pangilinan J."/>
            <person name="Riley R."/>
            <person name="LaButti K."/>
            <person name="Andreopoulos B."/>
            <person name="Lipzen A."/>
            <person name="Chen C."/>
            <person name="Yan M."/>
            <person name="Daum C."/>
            <person name="Ng V."/>
            <person name="Clum A."/>
            <person name="Steindorff A."/>
            <person name="Ohm R.A."/>
            <person name="Martin F."/>
            <person name="Silar P."/>
            <person name="Natvig D.O."/>
            <person name="Lalanne C."/>
            <person name="Gautier V."/>
            <person name="Ament-Velasquez S.L."/>
            <person name="Kruys A."/>
            <person name="Hutchinson M.I."/>
            <person name="Powell A.J."/>
            <person name="Barry K."/>
            <person name="Miller A.N."/>
            <person name="Grigoriev I.V."/>
            <person name="Debuchy R."/>
            <person name="Gladieux P."/>
            <person name="Hiltunen Thoren M."/>
            <person name="Johannesson H."/>
        </authorList>
    </citation>
    <scope>NUCLEOTIDE SEQUENCE</scope>
    <source>
        <strain evidence="13">SMH4131-1</strain>
    </source>
</reference>
<dbReference type="GO" id="GO:0005319">
    <property type="term" value="F:lipid transporter activity"/>
    <property type="evidence" value="ECO:0007669"/>
    <property type="project" value="TreeGrafter"/>
</dbReference>
<evidence type="ECO:0000313" key="13">
    <source>
        <dbReference type="EMBL" id="KAK3320346.1"/>
    </source>
</evidence>
<dbReference type="PANTHER" id="PTHR19229">
    <property type="entry name" value="ATP-BINDING CASSETTE TRANSPORTER SUBFAMILY A ABCA"/>
    <property type="match status" value="1"/>
</dbReference>
<dbReference type="Proteomes" id="UP001286456">
    <property type="component" value="Unassembled WGS sequence"/>
</dbReference>
<feature type="transmembrane region" description="Helical" evidence="11">
    <location>
        <begin position="814"/>
        <end position="832"/>
    </location>
</feature>
<dbReference type="GO" id="GO:0140359">
    <property type="term" value="F:ABC-type transporter activity"/>
    <property type="evidence" value="ECO:0007669"/>
    <property type="project" value="InterPro"/>
</dbReference>
<dbReference type="InterPro" id="IPR027417">
    <property type="entry name" value="P-loop_NTPase"/>
</dbReference>
<accession>A0AAE0I9U4</accession>
<feature type="transmembrane region" description="Helical" evidence="11">
    <location>
        <begin position="336"/>
        <end position="356"/>
    </location>
</feature>
<dbReference type="PROSITE" id="PS00211">
    <property type="entry name" value="ABC_TRANSPORTER_1"/>
    <property type="match status" value="2"/>
</dbReference>
<dbReference type="CDD" id="cd03263">
    <property type="entry name" value="ABC_subfamily_A"/>
    <property type="match status" value="2"/>
</dbReference>
<dbReference type="GO" id="GO:0016887">
    <property type="term" value="F:ATP hydrolysis activity"/>
    <property type="evidence" value="ECO:0007669"/>
    <property type="project" value="InterPro"/>
</dbReference>
<feature type="domain" description="ABC transporter" evidence="12">
    <location>
        <begin position="462"/>
        <end position="694"/>
    </location>
</feature>
<feature type="transmembrane region" description="Helical" evidence="11">
    <location>
        <begin position="1038"/>
        <end position="1060"/>
    </location>
</feature>
<evidence type="ECO:0000256" key="5">
    <source>
        <dbReference type="ARBA" id="ARBA00022737"/>
    </source>
</evidence>
<comment type="subcellular location">
    <subcellularLocation>
        <location evidence="1">Membrane</location>
        <topology evidence="1">Multi-pass membrane protein</topology>
    </subcellularLocation>
</comment>
<feature type="transmembrane region" description="Helical" evidence="11">
    <location>
        <begin position="1072"/>
        <end position="1091"/>
    </location>
</feature>
<dbReference type="FunFam" id="3.40.50.300:FF:000335">
    <property type="entry name" value="ATP binding cassette subfamily A member 5"/>
    <property type="match status" value="1"/>
</dbReference>
<dbReference type="Pfam" id="PF00005">
    <property type="entry name" value="ABC_tran"/>
    <property type="match status" value="2"/>
</dbReference>
<dbReference type="InterPro" id="IPR017871">
    <property type="entry name" value="ABC_transporter-like_CS"/>
</dbReference>
<comment type="caution">
    <text evidence="13">The sequence shown here is derived from an EMBL/GenBank/DDBJ whole genome shotgun (WGS) entry which is preliminary data.</text>
</comment>
<sequence>MALGNVPSFGARWGFARQVQALVKKNLTLLVTRHWLSTLVQAAIVPILILALTLNINNFTPKNTGNGIGSPQPVRAIHDAISGNQQLVFVKPPHLGADVDRVIRTISSTLPAAQVLEFDSWKQGDKYCKASFRGVSTCYAMITFNDSPLSSSQNHTWNYTMRFDPARADSAFSVFSGGTSYHRYWWPTQLALDNAITNSTDVPDAYLYTTTTQEEIDRRNRENYGRSVVSQLCIVFFLSILPGIYHVVNVVTTERESGLAQLIDAMGGSPTARVVSHMAAFSIIYFPTWLIFGVLYWYLLFHDSNAAIFIFWQIFSGLAILNTSIFASAFFHRRRISSIFVVICFVCLGGGAALMISKRPVASTVIPLSLFFPQMNYIFVLSHMARFALIAEPVDMSLAKIGNVNAEQTYFVAVWTFWVLLIIQIPAYAILAVVAERRIHGLNFKGRTMAVSDKAEDSTVAIRTTGLSMAYPTSWHRNLLGFGKQEGFKALNGVDLIARKHQILCLLGVNGAGKSTTLDLVSGFHTQTAGDIFINADVSQLGVCPQRNVLFDKLTVLEHVKFWSRIKGGREDLDALHEIIAACDLTIKTNSQAKTLSGGQKRKLQLACMFVGGATVCLMDEVTSGLDPISRRTIWNIILAERSKRSMVFTTHFLDEGEVLADHIVILSKGQIKCQGSGTELKNQFGGGYRVYVAKEADVPGIIAPKTVHQDQVVYRTPDSKSASHIVSQLEAGNHTGVQIAGPTIEDVFLNVAQSDVSENGAAASKQAKSGSAEEGDDMSAAPELGHLSSGQSTSFAQQVRILMMKRLRVLPRYWAAAFLALVLPIACMPAINTFIAPDYLRPVCQNDISKNVVQQDGPYLSLPWFYVSPGTPLGPRSAVPAVRTALTDYPVGAYDEWNRYNVSNFDNDFKIVDSYDDFQAAVHDIQTSHLYIVSAMYMGDNESHPATLAQMANYNMDHGPINIYTSARSKVRIAVYGEYASYIGSYLDGGGSIMYILYAAFILAVYPTFFALYPAFEKVSNVRALQCSNGVRPLPLWTAYFLFDLVFVLAVSIAYTVTISQQFPFWWGPGYMFPICLLHGITSMLIAYIVSIRATSQLSSFLWTLGISLVTYVIVALSSALPSVTSDPLDVQRISDILAYTLDLLFPLGNVVRGIAVGFNLYSITCRDDGSVVTPGSWWGYGFPITYLIVQVIGLGALLIWLDSDLSFSLLRPRRAPSDPTTPESHPLTSTSGVAKEAARVETTQTDLLRLVNVTKTFSNNSTPAVDSVSLGLGEGEILALLGPNGAGKTTIVNMIRGELRPDRDSGDSGDILLGDINVSRHPRLAQRRIGVCPQFDALDLLTTRQHLNFYAQIKGIKDVDADVNLVMSRVGLLEHADKQAAALSGGNKRKLSLAIALLGNPRVLILDEPSSGMDAAAKRRFWKILAEVAPGRSVLLTTHSMEEADALATRAAILSGRLLAIGTTRALRKIYSDLYHVQLVLRTAPHSTEEEMAAVEAWVRSEFVDVVFESASLGGLVNFSVPASAGEKTGERGNTVGHLIRRLEEHREQLGLQDYSIGAPTLEKVFLSVVKDNYTEEHEEERSRLASWGGLFRGRKKTAAV</sequence>
<feature type="transmembrane region" description="Helical" evidence="11">
    <location>
        <begin position="306"/>
        <end position="330"/>
    </location>
</feature>
<feature type="compositionally biased region" description="Polar residues" evidence="10">
    <location>
        <begin position="1220"/>
        <end position="1234"/>
    </location>
</feature>
<comment type="similarity">
    <text evidence="2">Belongs to the ABC transporter superfamily. ABCA family.</text>
</comment>
<keyword evidence="3" id="KW-0813">Transport</keyword>
<feature type="domain" description="ABC transporter" evidence="12">
    <location>
        <begin position="1250"/>
        <end position="1482"/>
    </location>
</feature>
<gene>
    <name evidence="13" type="ORF">B0T19DRAFT_468634</name>
</gene>
<dbReference type="InterPro" id="IPR003439">
    <property type="entry name" value="ABC_transporter-like_ATP-bd"/>
</dbReference>
<protein>
    <recommendedName>
        <fullName evidence="12">ABC transporter domain-containing protein</fullName>
    </recommendedName>
</protein>
<dbReference type="SMART" id="SM00382">
    <property type="entry name" value="AAA"/>
    <property type="match status" value="2"/>
</dbReference>
<name>A0AAE0I9U4_9PEZI</name>
<evidence type="ECO:0000256" key="10">
    <source>
        <dbReference type="SAM" id="MobiDB-lite"/>
    </source>
</evidence>
<dbReference type="GO" id="GO:0005524">
    <property type="term" value="F:ATP binding"/>
    <property type="evidence" value="ECO:0007669"/>
    <property type="project" value="UniProtKB-KW"/>
</dbReference>
<feature type="transmembrane region" description="Helical" evidence="11">
    <location>
        <begin position="228"/>
        <end position="248"/>
    </location>
</feature>
<reference evidence="13" key="2">
    <citation type="submission" date="2023-06" db="EMBL/GenBank/DDBJ databases">
        <authorList>
            <consortium name="Lawrence Berkeley National Laboratory"/>
            <person name="Haridas S."/>
            <person name="Hensen N."/>
            <person name="Bonometti L."/>
            <person name="Westerberg I."/>
            <person name="Brannstrom I.O."/>
            <person name="Guillou S."/>
            <person name="Cros-Aarteil S."/>
            <person name="Calhoun S."/>
            <person name="Kuo A."/>
            <person name="Mondo S."/>
            <person name="Pangilinan J."/>
            <person name="Riley R."/>
            <person name="Labutti K."/>
            <person name="Andreopoulos B."/>
            <person name="Lipzen A."/>
            <person name="Chen C."/>
            <person name="Yanf M."/>
            <person name="Daum C."/>
            <person name="Ng V."/>
            <person name="Clum A."/>
            <person name="Steindorff A."/>
            <person name="Ohm R."/>
            <person name="Martin F."/>
            <person name="Silar P."/>
            <person name="Natvig D."/>
            <person name="Lalanne C."/>
            <person name="Gautier V."/>
            <person name="Ament-Velasquez S.L."/>
            <person name="Kruys A."/>
            <person name="Hutchinson M.I."/>
            <person name="Powell A.J."/>
            <person name="Barry K."/>
            <person name="Miller A.N."/>
            <person name="Grigoriev I.V."/>
            <person name="Debuchy R."/>
            <person name="Gladieux P."/>
            <person name="Thoren M.H."/>
            <person name="Johannesson H."/>
        </authorList>
    </citation>
    <scope>NUCLEOTIDE SEQUENCE</scope>
    <source>
        <strain evidence="13">SMH4131-1</strain>
    </source>
</reference>
<evidence type="ECO:0000256" key="1">
    <source>
        <dbReference type="ARBA" id="ARBA00004141"/>
    </source>
</evidence>
<keyword evidence="9 11" id="KW-0472">Membrane</keyword>
<evidence type="ECO:0000256" key="8">
    <source>
        <dbReference type="ARBA" id="ARBA00022989"/>
    </source>
</evidence>
<keyword evidence="7" id="KW-0067">ATP-binding</keyword>
<feature type="region of interest" description="Disordered" evidence="10">
    <location>
        <begin position="761"/>
        <end position="790"/>
    </location>
</feature>
<evidence type="ECO:0000256" key="4">
    <source>
        <dbReference type="ARBA" id="ARBA00022692"/>
    </source>
</evidence>
<dbReference type="InterPro" id="IPR026082">
    <property type="entry name" value="ABCA"/>
</dbReference>
<dbReference type="Gene3D" id="3.40.50.300">
    <property type="entry name" value="P-loop containing nucleotide triphosphate hydrolases"/>
    <property type="match status" value="2"/>
</dbReference>
<feature type="transmembrane region" description="Helical" evidence="11">
    <location>
        <begin position="278"/>
        <end position="299"/>
    </location>
</feature>
<feature type="transmembrane region" description="Helical" evidence="11">
    <location>
        <begin position="996"/>
        <end position="1017"/>
    </location>
</feature>
<feature type="region of interest" description="Disordered" evidence="10">
    <location>
        <begin position="1216"/>
        <end position="1238"/>
    </location>
</feature>
<dbReference type="PANTHER" id="PTHR19229:SF36">
    <property type="entry name" value="ATP-BINDING CASSETTE SUB-FAMILY A MEMBER 2"/>
    <property type="match status" value="1"/>
</dbReference>
<dbReference type="Pfam" id="PF12698">
    <property type="entry name" value="ABC2_membrane_3"/>
    <property type="match status" value="2"/>
</dbReference>
<evidence type="ECO:0000256" key="6">
    <source>
        <dbReference type="ARBA" id="ARBA00022741"/>
    </source>
</evidence>
<feature type="transmembrane region" description="Helical" evidence="11">
    <location>
        <begin position="410"/>
        <end position="435"/>
    </location>
</feature>
<evidence type="ECO:0000256" key="2">
    <source>
        <dbReference type="ARBA" id="ARBA00008869"/>
    </source>
</evidence>
<dbReference type="InterPro" id="IPR013525">
    <property type="entry name" value="ABC2_TM"/>
</dbReference>
<keyword evidence="5" id="KW-0677">Repeat</keyword>
<evidence type="ECO:0000313" key="14">
    <source>
        <dbReference type="Proteomes" id="UP001286456"/>
    </source>
</evidence>
<dbReference type="GO" id="GO:0016020">
    <property type="term" value="C:membrane"/>
    <property type="evidence" value="ECO:0007669"/>
    <property type="project" value="UniProtKB-SubCell"/>
</dbReference>
<feature type="transmembrane region" description="Helical" evidence="11">
    <location>
        <begin position="1103"/>
        <end position="1122"/>
    </location>
</feature>
<keyword evidence="4 11" id="KW-0812">Transmembrane</keyword>
<evidence type="ECO:0000259" key="12">
    <source>
        <dbReference type="PROSITE" id="PS50893"/>
    </source>
</evidence>
<keyword evidence="14" id="KW-1185">Reference proteome</keyword>
<dbReference type="InterPro" id="IPR003593">
    <property type="entry name" value="AAA+_ATPase"/>
</dbReference>
<feature type="transmembrane region" description="Helical" evidence="11">
    <location>
        <begin position="1179"/>
        <end position="1203"/>
    </location>
</feature>
<dbReference type="PROSITE" id="PS50893">
    <property type="entry name" value="ABC_TRANSPORTER_2"/>
    <property type="match status" value="2"/>
</dbReference>
<feature type="transmembrane region" description="Helical" evidence="11">
    <location>
        <begin position="35"/>
        <end position="54"/>
    </location>
</feature>
<dbReference type="EMBL" id="JAUEPO010000006">
    <property type="protein sequence ID" value="KAK3320346.1"/>
    <property type="molecule type" value="Genomic_DNA"/>
</dbReference>
<keyword evidence="6" id="KW-0547">Nucleotide-binding</keyword>
<dbReference type="SUPFAM" id="SSF52540">
    <property type="entry name" value="P-loop containing nucleoside triphosphate hydrolases"/>
    <property type="match status" value="2"/>
</dbReference>
<keyword evidence="8 11" id="KW-1133">Transmembrane helix</keyword>
<evidence type="ECO:0000256" key="3">
    <source>
        <dbReference type="ARBA" id="ARBA00022448"/>
    </source>
</evidence>
<evidence type="ECO:0000256" key="9">
    <source>
        <dbReference type="ARBA" id="ARBA00023136"/>
    </source>
</evidence>
<feature type="transmembrane region" description="Helical" evidence="11">
    <location>
        <begin position="368"/>
        <end position="390"/>
    </location>
</feature>
<proteinExistence type="inferred from homology"/>
<feature type="compositionally biased region" description="Low complexity" evidence="10">
    <location>
        <begin position="761"/>
        <end position="773"/>
    </location>
</feature>